<name>A0A0C3A5H6_9AGAM</name>
<reference evidence="1 2" key="1">
    <citation type="submission" date="2014-04" db="EMBL/GenBank/DDBJ databases">
        <authorList>
            <consortium name="DOE Joint Genome Institute"/>
            <person name="Kuo A."/>
            <person name="Kohler A."/>
            <person name="Nagy L.G."/>
            <person name="Floudas D."/>
            <person name="Copeland A."/>
            <person name="Barry K.W."/>
            <person name="Cichocki N."/>
            <person name="Veneault-Fourrey C."/>
            <person name="LaButti K."/>
            <person name="Lindquist E.A."/>
            <person name="Lipzen A."/>
            <person name="Lundell T."/>
            <person name="Morin E."/>
            <person name="Murat C."/>
            <person name="Sun H."/>
            <person name="Tunlid A."/>
            <person name="Henrissat B."/>
            <person name="Grigoriev I.V."/>
            <person name="Hibbett D.S."/>
            <person name="Martin F."/>
            <person name="Nordberg H.P."/>
            <person name="Cantor M.N."/>
            <person name="Hua S.X."/>
        </authorList>
    </citation>
    <scope>NUCLEOTIDE SEQUENCE [LARGE SCALE GENOMIC DNA]</scope>
    <source>
        <strain evidence="1 2">Foug A</strain>
    </source>
</reference>
<dbReference type="AlphaFoldDB" id="A0A0C3A5H6"/>
<reference evidence="2" key="2">
    <citation type="submission" date="2015-01" db="EMBL/GenBank/DDBJ databases">
        <title>Evolutionary Origins and Diversification of the Mycorrhizal Mutualists.</title>
        <authorList>
            <consortium name="DOE Joint Genome Institute"/>
            <consortium name="Mycorrhizal Genomics Consortium"/>
            <person name="Kohler A."/>
            <person name="Kuo A."/>
            <person name="Nagy L.G."/>
            <person name="Floudas D."/>
            <person name="Copeland A."/>
            <person name="Barry K.W."/>
            <person name="Cichocki N."/>
            <person name="Veneault-Fourrey C."/>
            <person name="LaButti K."/>
            <person name="Lindquist E.A."/>
            <person name="Lipzen A."/>
            <person name="Lundell T."/>
            <person name="Morin E."/>
            <person name="Murat C."/>
            <person name="Riley R."/>
            <person name="Ohm R."/>
            <person name="Sun H."/>
            <person name="Tunlid A."/>
            <person name="Henrissat B."/>
            <person name="Grigoriev I.V."/>
            <person name="Hibbett D.S."/>
            <person name="Martin F."/>
        </authorList>
    </citation>
    <scope>NUCLEOTIDE SEQUENCE [LARGE SCALE GENOMIC DNA]</scope>
    <source>
        <strain evidence="2">Foug A</strain>
    </source>
</reference>
<dbReference type="InParanoid" id="A0A0C3A5H6"/>
<evidence type="ECO:0000313" key="2">
    <source>
        <dbReference type="Proteomes" id="UP000053989"/>
    </source>
</evidence>
<evidence type="ECO:0000313" key="1">
    <source>
        <dbReference type="EMBL" id="KIM59972.1"/>
    </source>
</evidence>
<dbReference type="EMBL" id="KN822067">
    <property type="protein sequence ID" value="KIM59972.1"/>
    <property type="molecule type" value="Genomic_DNA"/>
</dbReference>
<sequence>MKNALCWLKISGRLAEGCKIGAEPLRESPRSSRNTFPITWINSTLRGILVNVDVHAGSSIMRLEPVEHIPNIALSESSLYTSNPTTTGMTSPGNHLRFPVLRGDARFEFMRLSYR</sequence>
<keyword evidence="2" id="KW-1185">Reference proteome</keyword>
<protein>
    <submittedName>
        <fullName evidence="1">Uncharacterized protein</fullName>
    </submittedName>
</protein>
<accession>A0A0C3A5H6</accession>
<organism evidence="1 2">
    <name type="scientific">Scleroderma citrinum Foug A</name>
    <dbReference type="NCBI Taxonomy" id="1036808"/>
    <lineage>
        <taxon>Eukaryota</taxon>
        <taxon>Fungi</taxon>
        <taxon>Dikarya</taxon>
        <taxon>Basidiomycota</taxon>
        <taxon>Agaricomycotina</taxon>
        <taxon>Agaricomycetes</taxon>
        <taxon>Agaricomycetidae</taxon>
        <taxon>Boletales</taxon>
        <taxon>Sclerodermatineae</taxon>
        <taxon>Sclerodermataceae</taxon>
        <taxon>Scleroderma</taxon>
    </lineage>
</organism>
<dbReference type="HOGENOM" id="CLU_2110434_0_0_1"/>
<gene>
    <name evidence="1" type="ORF">SCLCIDRAFT_1217223</name>
</gene>
<proteinExistence type="predicted"/>
<dbReference type="Proteomes" id="UP000053989">
    <property type="component" value="Unassembled WGS sequence"/>
</dbReference>